<accession>A0A3P8Q3T9</accession>
<evidence type="ECO:0000313" key="3">
    <source>
        <dbReference type="Ensembl" id="ENSACLP00000024045.1"/>
    </source>
</evidence>
<keyword evidence="1" id="KW-0472">Membrane</keyword>
<dbReference type="Bgee" id="ENSACLG00000016372">
    <property type="expression patterns" value="Expressed in brain and 7 other cell types or tissues"/>
</dbReference>
<dbReference type="OMA" id="QMAINTI"/>
<protein>
    <recommendedName>
        <fullName evidence="2">Reverse transcriptase domain-containing protein</fullName>
    </recommendedName>
</protein>
<evidence type="ECO:0000313" key="4">
    <source>
        <dbReference type="Proteomes" id="UP000265100"/>
    </source>
</evidence>
<evidence type="ECO:0000259" key="2">
    <source>
        <dbReference type="PROSITE" id="PS50878"/>
    </source>
</evidence>
<dbReference type="PANTHER" id="PTHR31635:SF196">
    <property type="entry name" value="REVERSE TRANSCRIPTASE DOMAIN-CONTAINING PROTEIN-RELATED"/>
    <property type="match status" value="1"/>
</dbReference>
<reference evidence="3" key="3">
    <citation type="submission" date="2025-05" db="UniProtKB">
        <authorList>
            <consortium name="Ensembl"/>
        </authorList>
    </citation>
    <scope>IDENTIFICATION</scope>
</reference>
<dbReference type="InterPro" id="IPR026960">
    <property type="entry name" value="RVT-Znf"/>
</dbReference>
<dbReference type="PANTHER" id="PTHR31635">
    <property type="entry name" value="REVERSE TRANSCRIPTASE DOMAIN-CONTAINING PROTEIN-RELATED"/>
    <property type="match status" value="1"/>
</dbReference>
<dbReference type="Pfam" id="PF00078">
    <property type="entry name" value="RVT_1"/>
    <property type="match status" value="1"/>
</dbReference>
<dbReference type="CDD" id="cd01650">
    <property type="entry name" value="RT_nLTR_like"/>
    <property type="match status" value="1"/>
</dbReference>
<dbReference type="InterPro" id="IPR000477">
    <property type="entry name" value="RT_dom"/>
</dbReference>
<dbReference type="Ensembl" id="ENSACLT00000060840.1">
    <property type="protein sequence ID" value="ENSACLP00000069734.1"/>
    <property type="gene ID" value="ENSACLG00000016372.2"/>
</dbReference>
<dbReference type="Pfam" id="PF13966">
    <property type="entry name" value="zf-RVT"/>
    <property type="match status" value="1"/>
</dbReference>
<organism evidence="3 4">
    <name type="scientific">Astatotilapia calliptera</name>
    <name type="common">Eastern happy</name>
    <name type="synonym">Chromis callipterus</name>
    <dbReference type="NCBI Taxonomy" id="8154"/>
    <lineage>
        <taxon>Eukaryota</taxon>
        <taxon>Metazoa</taxon>
        <taxon>Chordata</taxon>
        <taxon>Craniata</taxon>
        <taxon>Vertebrata</taxon>
        <taxon>Euteleostomi</taxon>
        <taxon>Actinopterygii</taxon>
        <taxon>Neopterygii</taxon>
        <taxon>Teleostei</taxon>
        <taxon>Neoteleostei</taxon>
        <taxon>Acanthomorphata</taxon>
        <taxon>Ovalentaria</taxon>
        <taxon>Cichlomorphae</taxon>
        <taxon>Cichliformes</taxon>
        <taxon>Cichlidae</taxon>
        <taxon>African cichlids</taxon>
        <taxon>Pseudocrenilabrinae</taxon>
        <taxon>Haplochromini</taxon>
        <taxon>Astatotilapia</taxon>
    </lineage>
</organism>
<dbReference type="GeneTree" id="ENSGT00940000163737"/>
<dbReference type="InterPro" id="IPR043502">
    <property type="entry name" value="DNA/RNA_pol_sf"/>
</dbReference>
<dbReference type="Gene3D" id="3.60.10.10">
    <property type="entry name" value="Endonuclease/exonuclease/phosphatase"/>
    <property type="match status" value="1"/>
</dbReference>
<name>A0A3P8Q3T9_ASTCA</name>
<dbReference type="STRING" id="8154.ENSACLP00000024045"/>
<dbReference type="Ensembl" id="ENSACLT00000024620.2">
    <property type="protein sequence ID" value="ENSACLP00000024045.1"/>
    <property type="gene ID" value="ENSACLG00000016372.2"/>
</dbReference>
<dbReference type="AlphaFoldDB" id="A0A3P8Q3T9"/>
<dbReference type="SUPFAM" id="SSF56672">
    <property type="entry name" value="DNA/RNA polymerases"/>
    <property type="match status" value="1"/>
</dbReference>
<feature type="domain" description="Reverse transcriptase" evidence="2">
    <location>
        <begin position="419"/>
        <end position="679"/>
    </location>
</feature>
<dbReference type="PROSITE" id="PS50878">
    <property type="entry name" value="RT_POL"/>
    <property type="match status" value="1"/>
</dbReference>
<feature type="transmembrane region" description="Helical" evidence="1">
    <location>
        <begin position="12"/>
        <end position="31"/>
    </location>
</feature>
<sequence>MHSEMDSEGHYVLMIVNIDGTLLLLANVYGFNSKSDNDFLLDALETRFLFWLSKYPNLLLLVGGDFNIAPDPSLDRWPPSSNNSLSCCLNVFMQKFHLIDIWRFKNPKAKLFTWSNKSNSSKSRIDFWLISDCLNRDNVIANIMPTPLTDHKAVSLQVLFNTNAAQTCRSCYWKLNNSLLKHEKVLDDILSLIKRFWDKALTSHLYCQNWELFKFEAAKYLREYGSSAAKQRKNEEIDVITRISALTQIPPENLSEEDKTDLALQQSKLNDIYKLKAEGAFVRSRRKWLEEGEQHSSYFFKLERSRSKLGSVRRLNIDGIIIDDPRKVSTYCSNFYRNLYKSEFDESAALNFMEQIPDVRTVKEDQMSFCDRPISISEVLPAIRRLKLNKSPGPDGLTSEFYITFADQLAPFLLNVYIESLTNQSLPPTLSQGLLTLIPKPKKDPTYIDNWRPICLLNNDYKILAQIFVLNDIIDETQSGFMANRHISNNIRLVSDLIDYADLCRDDSFILFVDFCKAFDTIEHGFIFQALDKFGFGPYFQNAIKTMYKNVNCSIKLQAGTSPRFNLNRGIRQGCPISPYLFLICAQLLSDYIKRSPLKGITIADEEIFISQLADDTTLFLKNASQVQMAINTINAFSLASGLHLNIGKCELLALRNCTSLSIAGIPVKESVTYLGIVINKDQSTRCSLNFAPILDKTQKKLNAWLQRDLSIKGRVLLTKAEGLSRLTYAALSLDVNKETLANIDRHLYNFIWKSRIHYIKRSVLSNSYQHGGVNFLDFSSLNNVFKINWIKQFFRNPTSIWNFIPNYIFSKIGGLNFLLLCNYNIDKIPLKLSNFHKQMLLSWSLIYKHNFSPHRYYIWNNRDILYKHKSVFLSNWFDNGIHRVAQLINPAGGLLSYSEFLNTYGLPVPPKEYAVVFDAIPAGVLMLFRNPVVSDLTPLPLDPAATYVGQVCFPSVRRKNNREIRTLFQKDRTCVPTAVAYWNNLYQDLEWEKIWTLPSKFLLNNKVKEISFKVIHRFYPTRSFLVRYKKDIDVNCTFCNCVKEDISHLFWSCLYTSLFWQEFCVFVVSFIFSEFSLCYENILFGFFKYPMHRANEFYLVNLLILLAKFHIHKSKFSNAKPSFRCFLNETKQYVKTIQHSQNQKAVKTVNLCSLFNIM</sequence>
<dbReference type="InterPro" id="IPR036691">
    <property type="entry name" value="Endo/exonu/phosph_ase_sf"/>
</dbReference>
<keyword evidence="1" id="KW-0812">Transmembrane</keyword>
<proteinExistence type="predicted"/>
<keyword evidence="4" id="KW-1185">Reference proteome</keyword>
<reference evidence="3 4" key="2">
    <citation type="submission" date="2023-03" db="EMBL/GenBank/DDBJ databases">
        <authorList>
            <consortium name="Wellcome Sanger Institute Data Sharing"/>
        </authorList>
    </citation>
    <scope>NUCLEOTIDE SEQUENCE [LARGE SCALE GENOMIC DNA]</scope>
</reference>
<reference evidence="3 4" key="1">
    <citation type="submission" date="2018-05" db="EMBL/GenBank/DDBJ databases">
        <authorList>
            <person name="Datahose"/>
        </authorList>
    </citation>
    <scope>NUCLEOTIDE SEQUENCE</scope>
</reference>
<keyword evidence="1" id="KW-1133">Transmembrane helix</keyword>
<evidence type="ECO:0000256" key="1">
    <source>
        <dbReference type="SAM" id="Phobius"/>
    </source>
</evidence>
<dbReference type="Proteomes" id="UP000265100">
    <property type="component" value="Chromosome 8"/>
</dbReference>
<dbReference type="SUPFAM" id="SSF56219">
    <property type="entry name" value="DNase I-like"/>
    <property type="match status" value="1"/>
</dbReference>
<dbReference type="Ensembl" id="ENSACLT00000047942.1">
    <property type="protein sequence ID" value="ENSACLP00000079885.1"/>
    <property type="gene ID" value="ENSACLG00000016372.2"/>
</dbReference>